<dbReference type="EMBL" id="JBHRZH010000016">
    <property type="protein sequence ID" value="MFC3762837.1"/>
    <property type="molecule type" value="Genomic_DNA"/>
</dbReference>
<dbReference type="InterPro" id="IPR001387">
    <property type="entry name" value="Cro/C1-type_HTH"/>
</dbReference>
<dbReference type="InterPro" id="IPR041413">
    <property type="entry name" value="MLTR_LBD"/>
</dbReference>
<dbReference type="Gene3D" id="1.10.260.40">
    <property type="entry name" value="lambda repressor-like DNA-binding domains"/>
    <property type="match status" value="1"/>
</dbReference>
<dbReference type="RefSeq" id="WP_205113673.1">
    <property type="nucleotide sequence ID" value="NZ_JAFBCM010000001.1"/>
</dbReference>
<dbReference type="InterPro" id="IPR010982">
    <property type="entry name" value="Lambda_DNA-bd_dom_sf"/>
</dbReference>
<proteinExistence type="predicted"/>
<feature type="domain" description="HTH cro/C1-type" evidence="1">
    <location>
        <begin position="34"/>
        <end position="81"/>
    </location>
</feature>
<dbReference type="PROSITE" id="PS50943">
    <property type="entry name" value="HTH_CROC1"/>
    <property type="match status" value="1"/>
</dbReference>
<dbReference type="Pfam" id="PF13560">
    <property type="entry name" value="HTH_31"/>
    <property type="match status" value="1"/>
</dbReference>
<evidence type="ECO:0000259" key="1">
    <source>
        <dbReference type="PROSITE" id="PS50943"/>
    </source>
</evidence>
<dbReference type="Proteomes" id="UP001595699">
    <property type="component" value="Unassembled WGS sequence"/>
</dbReference>
<dbReference type="Pfam" id="PF17765">
    <property type="entry name" value="MLTR_LBD"/>
    <property type="match status" value="1"/>
</dbReference>
<keyword evidence="3" id="KW-1185">Reference proteome</keyword>
<gene>
    <name evidence="2" type="ORF">ACFOUW_18495</name>
</gene>
<comment type="caution">
    <text evidence="2">The sequence shown here is derived from an EMBL/GenBank/DDBJ whole genome shotgun (WGS) entry which is preliminary data.</text>
</comment>
<sequence length="284" mass="30523">MDESEIGGFLRSRREAITPAEVGLPTGPRRRTPGLRRSELAVLAGISVEYLTRIEQGRDRHPSSQVLGALADALRMSTDDRMLLMRIVKATGGTGICPGPVPPGQAVRATVRSLLERMEPSPAFVQNRLGDVLAYTEGFRALFAPLGLLDGSHVNLPVYVFATPQSRSAFPDWELVADDAAALLRSQAGCGDEHTELLVDELTVVAGASFTSRMTGAVTLPRRTGVLRLDHPAVGELRLSFEHLALPDADDQTLVVYLPADAASSEALDRVVGRQPRSLRALTG</sequence>
<accession>A0ABV7YDX8</accession>
<organism evidence="2 3">
    <name type="scientific">Tenggerimyces flavus</name>
    <dbReference type="NCBI Taxonomy" id="1708749"/>
    <lineage>
        <taxon>Bacteria</taxon>
        <taxon>Bacillati</taxon>
        <taxon>Actinomycetota</taxon>
        <taxon>Actinomycetes</taxon>
        <taxon>Propionibacteriales</taxon>
        <taxon>Nocardioidaceae</taxon>
        <taxon>Tenggerimyces</taxon>
    </lineage>
</organism>
<name>A0ABV7YDX8_9ACTN</name>
<evidence type="ECO:0000313" key="2">
    <source>
        <dbReference type="EMBL" id="MFC3762837.1"/>
    </source>
</evidence>
<dbReference type="SMART" id="SM00530">
    <property type="entry name" value="HTH_XRE"/>
    <property type="match status" value="1"/>
</dbReference>
<dbReference type="SUPFAM" id="SSF47413">
    <property type="entry name" value="lambda repressor-like DNA-binding domains"/>
    <property type="match status" value="1"/>
</dbReference>
<reference evidence="3" key="1">
    <citation type="journal article" date="2019" name="Int. J. Syst. Evol. Microbiol.">
        <title>The Global Catalogue of Microorganisms (GCM) 10K type strain sequencing project: providing services to taxonomists for standard genome sequencing and annotation.</title>
        <authorList>
            <consortium name="The Broad Institute Genomics Platform"/>
            <consortium name="The Broad Institute Genome Sequencing Center for Infectious Disease"/>
            <person name="Wu L."/>
            <person name="Ma J."/>
        </authorList>
    </citation>
    <scope>NUCLEOTIDE SEQUENCE [LARGE SCALE GENOMIC DNA]</scope>
    <source>
        <strain evidence="3">CGMCC 4.7241</strain>
    </source>
</reference>
<dbReference type="CDD" id="cd00093">
    <property type="entry name" value="HTH_XRE"/>
    <property type="match status" value="1"/>
</dbReference>
<dbReference type="PANTHER" id="PTHR35010">
    <property type="entry name" value="BLL4672 PROTEIN-RELATED"/>
    <property type="match status" value="1"/>
</dbReference>
<dbReference type="Gene3D" id="3.30.450.180">
    <property type="match status" value="1"/>
</dbReference>
<protein>
    <submittedName>
        <fullName evidence="2">Helix-turn-helix domain-containing protein</fullName>
    </submittedName>
</protein>
<evidence type="ECO:0000313" key="3">
    <source>
        <dbReference type="Proteomes" id="UP001595699"/>
    </source>
</evidence>
<dbReference type="PANTHER" id="PTHR35010:SF2">
    <property type="entry name" value="BLL4672 PROTEIN"/>
    <property type="match status" value="1"/>
</dbReference>